<dbReference type="GO" id="GO:0003677">
    <property type="term" value="F:DNA binding"/>
    <property type="evidence" value="ECO:0007669"/>
    <property type="project" value="UniProtKB-KW"/>
</dbReference>
<keyword evidence="4" id="KW-0238">DNA-binding</keyword>
<dbReference type="InterPro" id="IPR031066">
    <property type="entry name" value="bHLH_ALC-like_plant"/>
</dbReference>
<comment type="subcellular location">
    <subcellularLocation>
        <location evidence="1">Nucleus</location>
    </subcellularLocation>
</comment>
<dbReference type="PANTHER" id="PTHR45855:SF23">
    <property type="entry name" value="TRANSCRIPTION FACTOR MEE8-RELATED"/>
    <property type="match status" value="1"/>
</dbReference>
<dbReference type="CDD" id="cd11445">
    <property type="entry name" value="bHLH_AtPIF_like"/>
    <property type="match status" value="1"/>
</dbReference>
<organism evidence="10">
    <name type="scientific">Anthurium amnicola</name>
    <dbReference type="NCBI Taxonomy" id="1678845"/>
    <lineage>
        <taxon>Eukaryota</taxon>
        <taxon>Viridiplantae</taxon>
        <taxon>Streptophyta</taxon>
        <taxon>Embryophyta</taxon>
        <taxon>Tracheophyta</taxon>
        <taxon>Spermatophyta</taxon>
        <taxon>Magnoliopsida</taxon>
        <taxon>Liliopsida</taxon>
        <taxon>Araceae</taxon>
        <taxon>Pothoideae</taxon>
        <taxon>Potheae</taxon>
        <taxon>Anthurium</taxon>
    </lineage>
</organism>
<dbReference type="FunFam" id="4.10.280.10:FF:000059">
    <property type="entry name" value="transcription factor UNE10 isoform X1"/>
    <property type="match status" value="1"/>
</dbReference>
<sequence length="472" mass="49789">MSQCVPGWDLDDAPSQRLQVHHHPSSAASRSAMSDYEVAELTWENGHLAMHGHRGGPLRAGKAAVPKEPSTVVSSWEKPRAGGTLEAVVDQATRAVAHCPNSAGCHLVPCLGGRGDKDPYHQPVLACLPVPAAVDALVPCTNGRHGGPGGGDDHQPGHVVVPDAAAGGHGDGGGTCVGSCSGRKRGRVGGAADGNCSATGSAASMAFTFDTCEINGGDDDGGFATSASPVDESPETENTSCGRPFTHADDHDSVCHSRRNQRDICYGEEKTKGETGRSSVSTKRSRAAAIHNQSERKRRDKINQKMKTLQKLVPNSSKTDKASILDEAIEYLKQLQAQLQVMSRMSSVPPMMMPMTMQHMQMAIMAQMAQMAQMGMGMGMGMMDMNALGRAEQPGVAPAVLPPAAFLPAPSGSWDVPTGDRLPAPGGPALQDPFAAFMACQNQQPMAMDAYARMAALYRQLYQQPPGHNHKS</sequence>
<dbReference type="AlphaFoldDB" id="A0A1D1YE10"/>
<feature type="coiled-coil region" evidence="7">
    <location>
        <begin position="292"/>
        <end position="345"/>
    </location>
</feature>
<dbReference type="GO" id="GO:0046983">
    <property type="term" value="F:protein dimerization activity"/>
    <property type="evidence" value="ECO:0007669"/>
    <property type="project" value="InterPro"/>
</dbReference>
<proteinExistence type="inferred from homology"/>
<dbReference type="Gene3D" id="4.10.280.10">
    <property type="entry name" value="Helix-loop-helix DNA-binding domain"/>
    <property type="match status" value="1"/>
</dbReference>
<dbReference type="InterPro" id="IPR047265">
    <property type="entry name" value="PIF1-like_bHLH"/>
</dbReference>
<dbReference type="PROSITE" id="PS50888">
    <property type="entry name" value="BHLH"/>
    <property type="match status" value="1"/>
</dbReference>
<evidence type="ECO:0000256" key="1">
    <source>
        <dbReference type="ARBA" id="ARBA00004123"/>
    </source>
</evidence>
<dbReference type="Pfam" id="PF00010">
    <property type="entry name" value="HLH"/>
    <property type="match status" value="1"/>
</dbReference>
<comment type="similarity">
    <text evidence="2">Belongs to the bHLH protein family.</text>
</comment>
<evidence type="ECO:0000313" key="10">
    <source>
        <dbReference type="EMBL" id="JAT52869.1"/>
    </source>
</evidence>
<feature type="domain" description="BHLH" evidence="9">
    <location>
        <begin position="286"/>
        <end position="335"/>
    </location>
</feature>
<keyword evidence="7" id="KW-0175">Coiled coil</keyword>
<dbReference type="PANTHER" id="PTHR45855">
    <property type="entry name" value="TRANSCRIPTION FACTOR PIF1-RELATED"/>
    <property type="match status" value="1"/>
</dbReference>
<evidence type="ECO:0000256" key="7">
    <source>
        <dbReference type="SAM" id="Coils"/>
    </source>
</evidence>
<reference evidence="10" key="1">
    <citation type="submission" date="2015-07" db="EMBL/GenBank/DDBJ databases">
        <title>Transcriptome Assembly of Anthurium amnicola.</title>
        <authorList>
            <person name="Suzuki J."/>
        </authorList>
    </citation>
    <scope>NUCLEOTIDE SEQUENCE</scope>
</reference>
<feature type="region of interest" description="Disordered" evidence="8">
    <location>
        <begin position="220"/>
        <end position="245"/>
    </location>
</feature>
<evidence type="ECO:0000256" key="8">
    <source>
        <dbReference type="SAM" id="MobiDB-lite"/>
    </source>
</evidence>
<dbReference type="SUPFAM" id="SSF47459">
    <property type="entry name" value="HLH, helix-loop-helix DNA-binding domain"/>
    <property type="match status" value="1"/>
</dbReference>
<keyword evidence="5" id="KW-0804">Transcription</keyword>
<keyword evidence="6" id="KW-0539">Nucleus</keyword>
<gene>
    <name evidence="10" type="primary">UNE10_3</name>
    <name evidence="10" type="ORF">g.75420</name>
</gene>
<dbReference type="InterPro" id="IPR036638">
    <property type="entry name" value="HLH_DNA-bd_sf"/>
</dbReference>
<evidence type="ECO:0000256" key="4">
    <source>
        <dbReference type="ARBA" id="ARBA00023125"/>
    </source>
</evidence>
<dbReference type="EMBL" id="GDJX01015067">
    <property type="protein sequence ID" value="JAT52869.1"/>
    <property type="molecule type" value="Transcribed_RNA"/>
</dbReference>
<name>A0A1D1YE10_9ARAE</name>
<evidence type="ECO:0000259" key="9">
    <source>
        <dbReference type="PROSITE" id="PS50888"/>
    </source>
</evidence>
<evidence type="ECO:0000256" key="3">
    <source>
        <dbReference type="ARBA" id="ARBA00023015"/>
    </source>
</evidence>
<dbReference type="GO" id="GO:0005634">
    <property type="term" value="C:nucleus"/>
    <property type="evidence" value="ECO:0007669"/>
    <property type="project" value="UniProtKB-SubCell"/>
</dbReference>
<dbReference type="InterPro" id="IPR011598">
    <property type="entry name" value="bHLH_dom"/>
</dbReference>
<evidence type="ECO:0000256" key="6">
    <source>
        <dbReference type="ARBA" id="ARBA00023242"/>
    </source>
</evidence>
<protein>
    <submittedName>
        <fullName evidence="10">Transcription factor UNE10</fullName>
    </submittedName>
</protein>
<evidence type="ECO:0000256" key="2">
    <source>
        <dbReference type="ARBA" id="ARBA00005510"/>
    </source>
</evidence>
<evidence type="ECO:0000256" key="5">
    <source>
        <dbReference type="ARBA" id="ARBA00023163"/>
    </source>
</evidence>
<accession>A0A1D1YE10</accession>
<feature type="region of interest" description="Disordered" evidence="8">
    <location>
        <begin position="1"/>
        <end position="33"/>
    </location>
</feature>
<keyword evidence="3" id="KW-0805">Transcription regulation</keyword>
<dbReference type="SMART" id="SM00353">
    <property type="entry name" value="HLH"/>
    <property type="match status" value="1"/>
</dbReference>